<evidence type="ECO:0000256" key="1">
    <source>
        <dbReference type="SAM" id="MobiDB-lite"/>
    </source>
</evidence>
<feature type="transmembrane region" description="Helical" evidence="2">
    <location>
        <begin position="166"/>
        <end position="188"/>
    </location>
</feature>
<feature type="transmembrane region" description="Helical" evidence="2">
    <location>
        <begin position="226"/>
        <end position="248"/>
    </location>
</feature>
<reference evidence="4 5" key="1">
    <citation type="submission" date="2023-08" db="EMBL/GenBank/DDBJ databases">
        <authorList>
            <person name="Roldan D.M."/>
            <person name="Menes R.J."/>
        </authorList>
    </citation>
    <scope>NUCLEOTIDE SEQUENCE [LARGE SCALE GENOMIC DNA]</scope>
    <source>
        <strain evidence="4 5">CCM 2812</strain>
    </source>
</reference>
<dbReference type="Proteomes" id="UP001235760">
    <property type="component" value="Unassembled WGS sequence"/>
</dbReference>
<keyword evidence="2" id="KW-0812">Transmembrane</keyword>
<protein>
    <submittedName>
        <fullName evidence="4">DMT family transporter</fullName>
    </submittedName>
</protein>
<name>A0ABT9G8T2_LEPDI</name>
<keyword evidence="2" id="KW-1133">Transmembrane helix</keyword>
<feature type="transmembrane region" description="Helical" evidence="2">
    <location>
        <begin position="49"/>
        <end position="75"/>
    </location>
</feature>
<dbReference type="RefSeq" id="WP_305751372.1">
    <property type="nucleotide sequence ID" value="NZ_JAUZEE010000016.1"/>
</dbReference>
<dbReference type="InterPro" id="IPR037185">
    <property type="entry name" value="EmrE-like"/>
</dbReference>
<organism evidence="4 5">
    <name type="scientific">Leptothrix discophora</name>
    <dbReference type="NCBI Taxonomy" id="89"/>
    <lineage>
        <taxon>Bacteria</taxon>
        <taxon>Pseudomonadati</taxon>
        <taxon>Pseudomonadota</taxon>
        <taxon>Betaproteobacteria</taxon>
        <taxon>Burkholderiales</taxon>
        <taxon>Sphaerotilaceae</taxon>
        <taxon>Leptothrix</taxon>
    </lineage>
</organism>
<keyword evidence="5" id="KW-1185">Reference proteome</keyword>
<dbReference type="Pfam" id="PF00892">
    <property type="entry name" value="EamA"/>
    <property type="match status" value="1"/>
</dbReference>
<evidence type="ECO:0000313" key="4">
    <source>
        <dbReference type="EMBL" id="MDP4302831.1"/>
    </source>
</evidence>
<feature type="transmembrane region" description="Helical" evidence="2">
    <location>
        <begin position="200"/>
        <end position="220"/>
    </location>
</feature>
<feature type="region of interest" description="Disordered" evidence="1">
    <location>
        <begin position="1"/>
        <end position="22"/>
    </location>
</feature>
<gene>
    <name evidence="4" type="ORF">Q8X39_19505</name>
</gene>
<dbReference type="PANTHER" id="PTHR22911:SF103">
    <property type="entry name" value="BLR2811 PROTEIN"/>
    <property type="match status" value="1"/>
</dbReference>
<proteinExistence type="predicted"/>
<keyword evidence="2" id="KW-0472">Membrane</keyword>
<evidence type="ECO:0000256" key="2">
    <source>
        <dbReference type="SAM" id="Phobius"/>
    </source>
</evidence>
<feature type="transmembrane region" description="Helical" evidence="2">
    <location>
        <begin position="120"/>
        <end position="138"/>
    </location>
</feature>
<feature type="transmembrane region" description="Helical" evidence="2">
    <location>
        <begin position="282"/>
        <end position="304"/>
    </location>
</feature>
<dbReference type="PANTHER" id="PTHR22911">
    <property type="entry name" value="ACYL-MALONYL CONDENSING ENZYME-RELATED"/>
    <property type="match status" value="1"/>
</dbReference>
<dbReference type="SUPFAM" id="SSF103481">
    <property type="entry name" value="Multidrug resistance efflux transporter EmrE"/>
    <property type="match status" value="2"/>
</dbReference>
<feature type="transmembrane region" description="Helical" evidence="2">
    <location>
        <begin position="23"/>
        <end position="43"/>
    </location>
</feature>
<feature type="transmembrane region" description="Helical" evidence="2">
    <location>
        <begin position="260"/>
        <end position="276"/>
    </location>
</feature>
<evidence type="ECO:0000313" key="5">
    <source>
        <dbReference type="Proteomes" id="UP001235760"/>
    </source>
</evidence>
<dbReference type="InterPro" id="IPR000620">
    <property type="entry name" value="EamA_dom"/>
</dbReference>
<feature type="transmembrane region" description="Helical" evidence="2">
    <location>
        <begin position="143"/>
        <end position="160"/>
    </location>
</feature>
<comment type="caution">
    <text evidence="4">The sequence shown here is derived from an EMBL/GenBank/DDBJ whole genome shotgun (WGS) entry which is preliminary data.</text>
</comment>
<evidence type="ECO:0000259" key="3">
    <source>
        <dbReference type="Pfam" id="PF00892"/>
    </source>
</evidence>
<dbReference type="EMBL" id="JAUZEE010000016">
    <property type="protein sequence ID" value="MDP4302831.1"/>
    <property type="molecule type" value="Genomic_DNA"/>
</dbReference>
<accession>A0ABT9G8T2</accession>
<feature type="domain" description="EamA" evidence="3">
    <location>
        <begin position="28"/>
        <end position="160"/>
    </location>
</feature>
<sequence length="326" mass="34454">MSRPDSANRTDTRTDTPPIDRRVPSETAGIALLVAAVVCFGGLDTSGKVAAASVPVALAIWVRYVVQNILSLALMWPQHGRALFRTAQPGGQALRALLLVGCNGLAFLCLGTLHVGEFTAVMMLTPLLMTVVAAWGLGERVSVWRWACLLGGFAGTLLVIRPSREVLHLSTLLPLVLVVLSAAFQILTRTLARTDLAATTHVWSGLGGLVLTSLALPWAWQSQPLSMWLLMGLMGVLGGAGHYLLALAYTRAGVATLTPFLYLQVPIATLGGWLVFQHLPDGLALLGILVVCGCGVFGTWLIACEQRAARQLARDPAALVPAGEAG</sequence>
<feature type="transmembrane region" description="Helical" evidence="2">
    <location>
        <begin position="96"/>
        <end position="114"/>
    </location>
</feature>